<feature type="compositionally biased region" description="Polar residues" evidence="1">
    <location>
        <begin position="224"/>
        <end position="234"/>
    </location>
</feature>
<evidence type="ECO:0000313" key="4">
    <source>
        <dbReference type="EMBL" id="KAL0903700.1"/>
    </source>
</evidence>
<feature type="region of interest" description="Disordered" evidence="1">
    <location>
        <begin position="406"/>
        <end position="442"/>
    </location>
</feature>
<dbReference type="AlphaFoldDB" id="A0ABD0TVT3"/>
<dbReference type="Proteomes" id="UP001552299">
    <property type="component" value="Unassembled WGS sequence"/>
</dbReference>
<comment type="caution">
    <text evidence="4">The sequence shown here is derived from an EMBL/GenBank/DDBJ whole genome shotgun (WGS) entry which is preliminary data.</text>
</comment>
<accession>A0ABD0TVT3</accession>
<evidence type="ECO:0000256" key="1">
    <source>
        <dbReference type="SAM" id="MobiDB-lite"/>
    </source>
</evidence>
<sequence>MAASLLRRASSDLGLVFSRAFLPESSLTTIPSVPHFSFGSSMELMAVPKKKVSPHKKGLRNGPRALKPVPVIVRCKTLVRSLWRELWFPPAAGWIRACGLKSLGEGHRITRQSSEESKARGVAAELNCHTFTAAVGIEGQKVPPPLKTDARMKRPFKVSFDKDIFESVSDNESSNVIYLKNYGFALNCRVCEARNEMKRFVKGKGLAHASMSSQPHTTEDISIHSGQPKSTSRNPRWPEEHNVVLAELLLEQFVNGNICNGNLRKEEWSKLVVVLNRRLGTFYTESSIMIRFKNMKADFRTLYQLTNRSGWGWDEELHIPIATDELWDEIIQVTPKFVRFRRHPFHQYDIFEKICADNISVGTGARSNKTTNNPISLEVEDTPQYEDEFLTSNGVAFEFEGTPTSDLLDATDGIPPSSEPIPSQTIGSKRSSDEPAKSKRRPYKKEGLYNLNKLLLESNKNAVAFKDTVVRSNPYTMSECLQKLGTIENLTTEALLAVVDSLKENTDNKTILMTWEGEVLHKWIEYVLTILMSNYLRGVLSDDLCNMVDLHIQVTNAIAELVPTIIEEDENIHEEEHVRRPMFDRTYTGHQYVLDVLAGHPGRAYQCFRLPSDAFKSLRDMLVARGHLSDTKNMLAGEQLGSYNCYAAKLLTFGHYGAGRAIWAPRRYGL</sequence>
<dbReference type="InterPro" id="IPR024752">
    <property type="entry name" value="Myb/SANT-like_dom"/>
</dbReference>
<reference evidence="4 5" key="1">
    <citation type="journal article" date="2024" name="Plant Biotechnol. J.">
        <title>Dendrobium thyrsiflorum genome and its molecular insights into genes involved in important horticultural traits.</title>
        <authorList>
            <person name="Chen B."/>
            <person name="Wang J.Y."/>
            <person name="Zheng P.J."/>
            <person name="Li K.L."/>
            <person name="Liang Y.M."/>
            <person name="Chen X.F."/>
            <person name="Zhang C."/>
            <person name="Zhao X."/>
            <person name="He X."/>
            <person name="Zhang G.Q."/>
            <person name="Liu Z.J."/>
            <person name="Xu Q."/>
        </authorList>
    </citation>
    <scope>NUCLEOTIDE SEQUENCE [LARGE SCALE GENOMIC DNA]</scope>
    <source>
        <strain evidence="4">GZMU011</strain>
    </source>
</reference>
<dbReference type="Pfam" id="PF12776">
    <property type="entry name" value="Myb_DNA-bind_3"/>
    <property type="match status" value="1"/>
</dbReference>
<feature type="region of interest" description="Disordered" evidence="1">
    <location>
        <begin position="208"/>
        <end position="236"/>
    </location>
</feature>
<feature type="compositionally biased region" description="Polar residues" evidence="1">
    <location>
        <begin position="420"/>
        <end position="429"/>
    </location>
</feature>
<keyword evidence="5" id="KW-1185">Reference proteome</keyword>
<dbReference type="InterPro" id="IPR058353">
    <property type="entry name" value="DUF8040"/>
</dbReference>
<evidence type="ECO:0000313" key="5">
    <source>
        <dbReference type="Proteomes" id="UP001552299"/>
    </source>
</evidence>
<name>A0ABD0TVT3_DENTH</name>
<evidence type="ECO:0008006" key="6">
    <source>
        <dbReference type="Google" id="ProtNLM"/>
    </source>
</evidence>
<dbReference type="PANTHER" id="PTHR46929:SF3">
    <property type="entry name" value="MYB_SANT-LIKE DOMAIN-CONTAINING PROTEIN"/>
    <property type="match status" value="1"/>
</dbReference>
<organism evidence="4 5">
    <name type="scientific">Dendrobium thyrsiflorum</name>
    <name type="common">Pinecone-like raceme dendrobium</name>
    <name type="synonym">Orchid</name>
    <dbReference type="NCBI Taxonomy" id="117978"/>
    <lineage>
        <taxon>Eukaryota</taxon>
        <taxon>Viridiplantae</taxon>
        <taxon>Streptophyta</taxon>
        <taxon>Embryophyta</taxon>
        <taxon>Tracheophyta</taxon>
        <taxon>Spermatophyta</taxon>
        <taxon>Magnoliopsida</taxon>
        <taxon>Liliopsida</taxon>
        <taxon>Asparagales</taxon>
        <taxon>Orchidaceae</taxon>
        <taxon>Epidendroideae</taxon>
        <taxon>Malaxideae</taxon>
        <taxon>Dendrobiinae</taxon>
        <taxon>Dendrobium</taxon>
    </lineage>
</organism>
<evidence type="ECO:0000259" key="3">
    <source>
        <dbReference type="Pfam" id="PF26138"/>
    </source>
</evidence>
<gene>
    <name evidence="4" type="ORF">M5K25_028099</name>
</gene>
<dbReference type="Pfam" id="PF26138">
    <property type="entry name" value="DUF8040"/>
    <property type="match status" value="1"/>
</dbReference>
<dbReference type="PANTHER" id="PTHR46929">
    <property type="entry name" value="EXPRESSED PROTEIN"/>
    <property type="match status" value="1"/>
</dbReference>
<protein>
    <recommendedName>
        <fullName evidence="6">Myb/SANT-like domain-containing protein</fullName>
    </recommendedName>
</protein>
<feature type="domain" description="DUF8040" evidence="3">
    <location>
        <begin position="586"/>
        <end position="641"/>
    </location>
</feature>
<feature type="domain" description="Myb/SANT-like" evidence="2">
    <location>
        <begin position="236"/>
        <end position="329"/>
    </location>
</feature>
<evidence type="ECO:0000259" key="2">
    <source>
        <dbReference type="Pfam" id="PF12776"/>
    </source>
</evidence>
<proteinExistence type="predicted"/>
<dbReference type="EMBL" id="JANQDX010000020">
    <property type="protein sequence ID" value="KAL0903700.1"/>
    <property type="molecule type" value="Genomic_DNA"/>
</dbReference>